<feature type="domain" description="Arf-GAP" evidence="5">
    <location>
        <begin position="41"/>
        <end position="94"/>
    </location>
</feature>
<proteinExistence type="predicted"/>
<dbReference type="Gene3D" id="1.10.220.150">
    <property type="entry name" value="Arf GTPase activating protein"/>
    <property type="match status" value="1"/>
</dbReference>
<dbReference type="Pfam" id="PF01412">
    <property type="entry name" value="ArfGap"/>
    <property type="match status" value="1"/>
</dbReference>
<dbReference type="EMBL" id="BKCJ010406269">
    <property type="protein sequence ID" value="GFA33415.1"/>
    <property type="molecule type" value="Genomic_DNA"/>
</dbReference>
<gene>
    <name evidence="6" type="ORF">Tci_605387</name>
</gene>
<accession>A0A699JFR1</accession>
<keyword evidence="1" id="KW-0479">Metal-binding</keyword>
<keyword evidence="2 4" id="KW-0863">Zinc-finger</keyword>
<keyword evidence="3" id="KW-0862">Zinc</keyword>
<reference evidence="6" key="1">
    <citation type="journal article" date="2019" name="Sci. Rep.">
        <title>Draft genome of Tanacetum cinerariifolium, the natural source of mosquito coil.</title>
        <authorList>
            <person name="Yamashiro T."/>
            <person name="Shiraishi A."/>
            <person name="Satake H."/>
            <person name="Nakayama K."/>
        </authorList>
    </citation>
    <scope>NUCLEOTIDE SEQUENCE</scope>
</reference>
<evidence type="ECO:0000256" key="2">
    <source>
        <dbReference type="ARBA" id="ARBA00022771"/>
    </source>
</evidence>
<organism evidence="6">
    <name type="scientific">Tanacetum cinerariifolium</name>
    <name type="common">Dalmatian daisy</name>
    <name type="synonym">Chrysanthemum cinerariifolium</name>
    <dbReference type="NCBI Taxonomy" id="118510"/>
    <lineage>
        <taxon>Eukaryota</taxon>
        <taxon>Viridiplantae</taxon>
        <taxon>Streptophyta</taxon>
        <taxon>Embryophyta</taxon>
        <taxon>Tracheophyta</taxon>
        <taxon>Spermatophyta</taxon>
        <taxon>Magnoliopsida</taxon>
        <taxon>eudicotyledons</taxon>
        <taxon>Gunneridae</taxon>
        <taxon>Pentapetalae</taxon>
        <taxon>asterids</taxon>
        <taxon>campanulids</taxon>
        <taxon>Asterales</taxon>
        <taxon>Asteraceae</taxon>
        <taxon>Asteroideae</taxon>
        <taxon>Anthemideae</taxon>
        <taxon>Anthemidinae</taxon>
        <taxon>Tanacetum</taxon>
    </lineage>
</organism>
<dbReference type="GO" id="GO:0008270">
    <property type="term" value="F:zinc ion binding"/>
    <property type="evidence" value="ECO:0007669"/>
    <property type="project" value="UniProtKB-KW"/>
</dbReference>
<dbReference type="PROSITE" id="PS50115">
    <property type="entry name" value="ARFGAP"/>
    <property type="match status" value="1"/>
</dbReference>
<comment type="caution">
    <text evidence="6">The sequence shown here is derived from an EMBL/GenBank/DDBJ whole genome shotgun (WGS) entry which is preliminary data.</text>
</comment>
<dbReference type="AlphaFoldDB" id="A0A699JFR1"/>
<dbReference type="GO" id="GO:0005096">
    <property type="term" value="F:GTPase activator activity"/>
    <property type="evidence" value="ECO:0007669"/>
    <property type="project" value="InterPro"/>
</dbReference>
<evidence type="ECO:0000256" key="4">
    <source>
        <dbReference type="PROSITE-ProRule" id="PRU00288"/>
    </source>
</evidence>
<evidence type="ECO:0000313" key="6">
    <source>
        <dbReference type="EMBL" id="GFA33415.1"/>
    </source>
</evidence>
<dbReference type="InterPro" id="IPR045258">
    <property type="entry name" value="ACAP1/2/3-like"/>
</dbReference>
<sequence length="94" mass="10299">MSERKTNQRTNLSGASLYDLLHLEDKEEWSDEVDEETSSASSKLERFLSESGNELCADCGSPNPKWVSANLGAVVCIMCSGVHRSLGVHISKVK</sequence>
<protein>
    <submittedName>
        <fullName evidence="6">Probable ADP-ribosylation factor GTPase-activating protein AGD11</fullName>
    </submittedName>
</protein>
<dbReference type="PANTHER" id="PTHR23180:SF399">
    <property type="entry name" value="BLOWN FUSE, ISOFORM A-RELATED"/>
    <property type="match status" value="1"/>
</dbReference>
<dbReference type="InterPro" id="IPR001164">
    <property type="entry name" value="ArfGAP_dom"/>
</dbReference>
<evidence type="ECO:0000256" key="3">
    <source>
        <dbReference type="ARBA" id="ARBA00022833"/>
    </source>
</evidence>
<dbReference type="SUPFAM" id="SSF57863">
    <property type="entry name" value="ArfGap/RecO-like zinc finger"/>
    <property type="match status" value="1"/>
</dbReference>
<dbReference type="InterPro" id="IPR037278">
    <property type="entry name" value="ARFGAP/RecO"/>
</dbReference>
<evidence type="ECO:0000259" key="5">
    <source>
        <dbReference type="PROSITE" id="PS50115"/>
    </source>
</evidence>
<name>A0A699JFR1_TANCI</name>
<dbReference type="InterPro" id="IPR038508">
    <property type="entry name" value="ArfGAP_dom_sf"/>
</dbReference>
<evidence type="ECO:0000256" key="1">
    <source>
        <dbReference type="ARBA" id="ARBA00022723"/>
    </source>
</evidence>
<dbReference type="PANTHER" id="PTHR23180">
    <property type="entry name" value="CENTAURIN/ARF"/>
    <property type="match status" value="1"/>
</dbReference>
<dbReference type="PRINTS" id="PR00405">
    <property type="entry name" value="REVINTRACTNG"/>
</dbReference>